<dbReference type="EC" id="2.7.13.3" evidence="3"/>
<evidence type="ECO:0000256" key="11">
    <source>
        <dbReference type="SAM" id="Phobius"/>
    </source>
</evidence>
<feature type="domain" description="HAMP" evidence="13">
    <location>
        <begin position="196"/>
        <end position="249"/>
    </location>
</feature>
<keyword evidence="8 11" id="KW-1133">Transmembrane helix</keyword>
<dbReference type="InterPro" id="IPR004358">
    <property type="entry name" value="Sig_transdc_His_kin-like_C"/>
</dbReference>
<dbReference type="Pfam" id="PF00512">
    <property type="entry name" value="HisKA"/>
    <property type="match status" value="1"/>
</dbReference>
<evidence type="ECO:0000259" key="13">
    <source>
        <dbReference type="PROSITE" id="PS50885"/>
    </source>
</evidence>
<dbReference type="PRINTS" id="PR00344">
    <property type="entry name" value="BCTRLSENSOR"/>
</dbReference>
<evidence type="ECO:0000259" key="12">
    <source>
        <dbReference type="PROSITE" id="PS50109"/>
    </source>
</evidence>
<dbReference type="RefSeq" id="WP_280576989.1">
    <property type="nucleotide sequence ID" value="NZ_JARXRO010000009.1"/>
</dbReference>
<dbReference type="Gene3D" id="1.10.287.130">
    <property type="match status" value="1"/>
</dbReference>
<dbReference type="SMART" id="SM00387">
    <property type="entry name" value="HATPase_c"/>
    <property type="match status" value="1"/>
</dbReference>
<dbReference type="PANTHER" id="PTHR45436">
    <property type="entry name" value="SENSOR HISTIDINE KINASE YKOH"/>
    <property type="match status" value="1"/>
</dbReference>
<dbReference type="PROSITE" id="PS50885">
    <property type="entry name" value="HAMP"/>
    <property type="match status" value="1"/>
</dbReference>
<keyword evidence="15" id="KW-1185">Reference proteome</keyword>
<evidence type="ECO:0000256" key="2">
    <source>
        <dbReference type="ARBA" id="ARBA00004370"/>
    </source>
</evidence>
<sequence>MATRWDVAMRPPSLVGRLLLSALLGMLAAGVVAMAIFAAFEHLRGTDYEVHKENRDDLTVIEREILAGQFDPQQIGGTWFAGDYDALRRDTAFRVLDATGRVVVDSPPGPALEALERMPPGGDRVELQGDGPPVVLQVAERRVSGDDGGYVIQVARSHRMEQRLAEHARSLYRDSAIVAALGALGVFTIVIYLTIRRAVGPLQQASELAARINPRTVSARLRTEGMPSEMIPLIDALNLALQRLEHGLRVQQDFLATAAHELKTPLTLLRAEIELGEGMDRAAMLHDTELMGRQVHQLLHLAEVSEDRNYRFARLSLWSLAQEAGDYMKRVAEKGGVVLQIERHGREARVDADAGAVFVLLKNLLENAIGHTPKGNRVTLEVSPAGFAVADQGTGIAAGDRAHLFERFWRASTTTSGAGLGLAIVSEICLAHQWTVTAEVADGGGARFVVSIPEAQVHA</sequence>
<dbReference type="InterPro" id="IPR003660">
    <property type="entry name" value="HAMP_dom"/>
</dbReference>
<dbReference type="EMBL" id="JARXRO010000009">
    <property type="protein sequence ID" value="MDH5832813.1"/>
    <property type="molecule type" value="Genomic_DNA"/>
</dbReference>
<evidence type="ECO:0000313" key="14">
    <source>
        <dbReference type="EMBL" id="MDH5832813.1"/>
    </source>
</evidence>
<dbReference type="Gene3D" id="3.30.565.10">
    <property type="entry name" value="Histidine kinase-like ATPase, C-terminal domain"/>
    <property type="match status" value="1"/>
</dbReference>
<proteinExistence type="predicted"/>
<keyword evidence="7 14" id="KW-0418">Kinase</keyword>
<evidence type="ECO:0000256" key="5">
    <source>
        <dbReference type="ARBA" id="ARBA00022679"/>
    </source>
</evidence>
<dbReference type="InterPro" id="IPR036890">
    <property type="entry name" value="HATPase_C_sf"/>
</dbReference>
<keyword evidence="4" id="KW-0597">Phosphoprotein</keyword>
<comment type="catalytic activity">
    <reaction evidence="1">
        <text>ATP + protein L-histidine = ADP + protein N-phospho-L-histidine.</text>
        <dbReference type="EC" id="2.7.13.3"/>
    </reaction>
</comment>
<keyword evidence="10 11" id="KW-0472">Membrane</keyword>
<keyword evidence="6 11" id="KW-0812">Transmembrane</keyword>
<dbReference type="PROSITE" id="PS50109">
    <property type="entry name" value="HIS_KIN"/>
    <property type="match status" value="1"/>
</dbReference>
<protein>
    <recommendedName>
        <fullName evidence="3">histidine kinase</fullName>
        <ecNumber evidence="3">2.7.13.3</ecNumber>
    </recommendedName>
</protein>
<evidence type="ECO:0000256" key="10">
    <source>
        <dbReference type="ARBA" id="ARBA00023136"/>
    </source>
</evidence>
<dbReference type="SUPFAM" id="SSF47384">
    <property type="entry name" value="Homodimeric domain of signal transducing histidine kinase"/>
    <property type="match status" value="1"/>
</dbReference>
<dbReference type="InterPro" id="IPR036097">
    <property type="entry name" value="HisK_dim/P_sf"/>
</dbReference>
<dbReference type="SMART" id="SM00388">
    <property type="entry name" value="HisKA"/>
    <property type="match status" value="1"/>
</dbReference>
<evidence type="ECO:0000256" key="3">
    <source>
        <dbReference type="ARBA" id="ARBA00012438"/>
    </source>
</evidence>
<reference evidence="14 15" key="1">
    <citation type="submission" date="2023-04" db="EMBL/GenBank/DDBJ databases">
        <title>Luteimonas sp. M1R5S59.</title>
        <authorList>
            <person name="Sun J.-Q."/>
        </authorList>
    </citation>
    <scope>NUCLEOTIDE SEQUENCE [LARGE SCALE GENOMIC DNA]</scope>
    <source>
        <strain evidence="14 15">M1R5S59</strain>
    </source>
</reference>
<accession>A0ABT6JQQ1</accession>
<dbReference type="SUPFAM" id="SSF55874">
    <property type="entry name" value="ATPase domain of HSP90 chaperone/DNA topoisomerase II/histidine kinase"/>
    <property type="match status" value="1"/>
</dbReference>
<dbReference type="InterPro" id="IPR050428">
    <property type="entry name" value="TCS_sensor_his_kinase"/>
</dbReference>
<evidence type="ECO:0000256" key="4">
    <source>
        <dbReference type="ARBA" id="ARBA00022553"/>
    </source>
</evidence>
<dbReference type="InterPro" id="IPR003661">
    <property type="entry name" value="HisK_dim/P_dom"/>
</dbReference>
<name>A0ABT6JQQ1_9GAMM</name>
<evidence type="ECO:0000313" key="15">
    <source>
        <dbReference type="Proteomes" id="UP001156873"/>
    </source>
</evidence>
<feature type="transmembrane region" description="Helical" evidence="11">
    <location>
        <begin position="20"/>
        <end position="40"/>
    </location>
</feature>
<evidence type="ECO:0000256" key="8">
    <source>
        <dbReference type="ARBA" id="ARBA00022989"/>
    </source>
</evidence>
<evidence type="ECO:0000256" key="1">
    <source>
        <dbReference type="ARBA" id="ARBA00000085"/>
    </source>
</evidence>
<comment type="caution">
    <text evidence="14">The sequence shown here is derived from an EMBL/GenBank/DDBJ whole genome shotgun (WGS) entry which is preliminary data.</text>
</comment>
<dbReference type="Proteomes" id="UP001156873">
    <property type="component" value="Unassembled WGS sequence"/>
</dbReference>
<keyword evidence="5" id="KW-0808">Transferase</keyword>
<feature type="transmembrane region" description="Helical" evidence="11">
    <location>
        <begin position="176"/>
        <end position="195"/>
    </location>
</feature>
<feature type="domain" description="Histidine kinase" evidence="12">
    <location>
        <begin position="257"/>
        <end position="456"/>
    </location>
</feature>
<dbReference type="InterPro" id="IPR003594">
    <property type="entry name" value="HATPase_dom"/>
</dbReference>
<dbReference type="Pfam" id="PF02518">
    <property type="entry name" value="HATPase_c"/>
    <property type="match status" value="1"/>
</dbReference>
<dbReference type="GO" id="GO:0016301">
    <property type="term" value="F:kinase activity"/>
    <property type="evidence" value="ECO:0007669"/>
    <property type="project" value="UniProtKB-KW"/>
</dbReference>
<dbReference type="PANTHER" id="PTHR45436:SF5">
    <property type="entry name" value="SENSOR HISTIDINE KINASE TRCS"/>
    <property type="match status" value="1"/>
</dbReference>
<evidence type="ECO:0000256" key="9">
    <source>
        <dbReference type="ARBA" id="ARBA00023012"/>
    </source>
</evidence>
<gene>
    <name evidence="14" type="ORF">QFW81_02545</name>
</gene>
<dbReference type="CDD" id="cd00082">
    <property type="entry name" value="HisKA"/>
    <property type="match status" value="1"/>
</dbReference>
<organism evidence="14 15">
    <name type="scientific">Luteimonas kalidii</name>
    <dbReference type="NCBI Taxonomy" id="3042025"/>
    <lineage>
        <taxon>Bacteria</taxon>
        <taxon>Pseudomonadati</taxon>
        <taxon>Pseudomonadota</taxon>
        <taxon>Gammaproteobacteria</taxon>
        <taxon>Lysobacterales</taxon>
        <taxon>Lysobacteraceae</taxon>
        <taxon>Luteimonas</taxon>
    </lineage>
</organism>
<evidence type="ECO:0000256" key="7">
    <source>
        <dbReference type="ARBA" id="ARBA00022777"/>
    </source>
</evidence>
<comment type="subcellular location">
    <subcellularLocation>
        <location evidence="2">Membrane</location>
    </subcellularLocation>
</comment>
<evidence type="ECO:0000256" key="6">
    <source>
        <dbReference type="ARBA" id="ARBA00022692"/>
    </source>
</evidence>
<dbReference type="InterPro" id="IPR005467">
    <property type="entry name" value="His_kinase_dom"/>
</dbReference>
<keyword evidence="9" id="KW-0902">Two-component regulatory system</keyword>